<dbReference type="RefSeq" id="WP_227613922.1">
    <property type="nucleotide sequence ID" value="NZ_JAJEPR010000001.1"/>
</dbReference>
<dbReference type="Proteomes" id="UP001197875">
    <property type="component" value="Unassembled WGS sequence"/>
</dbReference>
<feature type="compositionally biased region" description="Basic and acidic residues" evidence="1">
    <location>
        <begin position="179"/>
        <end position="201"/>
    </location>
</feature>
<feature type="domain" description="BppU N-terminal" evidence="2">
    <location>
        <begin position="17"/>
        <end position="142"/>
    </location>
</feature>
<keyword evidence="4" id="KW-1185">Reference proteome</keyword>
<evidence type="ECO:0000259" key="2">
    <source>
        <dbReference type="Pfam" id="PF10651"/>
    </source>
</evidence>
<dbReference type="Pfam" id="PF10651">
    <property type="entry name" value="BppU_N"/>
    <property type="match status" value="1"/>
</dbReference>
<evidence type="ECO:0000256" key="1">
    <source>
        <dbReference type="SAM" id="MobiDB-lite"/>
    </source>
</evidence>
<reference evidence="3 4" key="1">
    <citation type="submission" date="2021-10" db="EMBL/GenBank/DDBJ databases">
        <title>Anaerobic single-cell dispensing facilitates the cultivation of human gut bacteria.</title>
        <authorList>
            <person name="Afrizal A."/>
        </authorList>
    </citation>
    <scope>NUCLEOTIDE SEQUENCE [LARGE SCALE GENOMIC DNA]</scope>
    <source>
        <strain evidence="3 4">CLA-AA-H277</strain>
    </source>
</reference>
<dbReference type="AlphaFoldDB" id="A0AAE3DPW0"/>
<accession>A0AAE3DPW0</accession>
<gene>
    <name evidence="3" type="ORF">LKD71_00395</name>
</gene>
<organism evidence="3 4">
    <name type="scientific">Fusicatenibacter faecihominis</name>
    <dbReference type="NCBI Taxonomy" id="2881276"/>
    <lineage>
        <taxon>Bacteria</taxon>
        <taxon>Bacillati</taxon>
        <taxon>Bacillota</taxon>
        <taxon>Clostridia</taxon>
        <taxon>Lachnospirales</taxon>
        <taxon>Lachnospiraceae</taxon>
        <taxon>Fusicatenibacter</taxon>
    </lineage>
</organism>
<dbReference type="InterPro" id="IPR018913">
    <property type="entry name" value="BppU_N"/>
</dbReference>
<evidence type="ECO:0000313" key="3">
    <source>
        <dbReference type="EMBL" id="MCC2188289.1"/>
    </source>
</evidence>
<name>A0AAE3DPW0_9FIRM</name>
<sequence>MALGKVIQRIEIEMSGGTKQYMVSAKQGDRATRYVETVLLNHGKPYTIPAGSSVTAFIRKPDRHRVYTPCEFTDNVVMVELDSQALAAAGTALCEVEVKSSDLMQVVTSVTFEIEIEAKVKDEDAIVSGDELSIFDKTMKQYADQETKRVKAEEARVQAETGRVKAEEARVQAETGRVNAEKSRVSAESDRVTAEQERQKQANEVLDKANEAVKIAGQINEASYMLDKDENIKYAYAIYTERGIPHLALTPIKE</sequence>
<evidence type="ECO:0000313" key="4">
    <source>
        <dbReference type="Proteomes" id="UP001197875"/>
    </source>
</evidence>
<dbReference type="EMBL" id="JAJEPR010000001">
    <property type="protein sequence ID" value="MCC2188289.1"/>
    <property type="molecule type" value="Genomic_DNA"/>
</dbReference>
<feature type="region of interest" description="Disordered" evidence="1">
    <location>
        <begin position="170"/>
        <end position="201"/>
    </location>
</feature>
<protein>
    <submittedName>
        <fullName evidence="3">BppU family phage baseplate upper protein</fullName>
    </submittedName>
</protein>
<proteinExistence type="predicted"/>
<comment type="caution">
    <text evidence="3">The sequence shown here is derived from an EMBL/GenBank/DDBJ whole genome shotgun (WGS) entry which is preliminary data.</text>
</comment>